<dbReference type="PANTHER" id="PTHR18968:SF13">
    <property type="entry name" value="ACETOLACTATE SYNTHASE CATALYTIC SUBUNIT, MITOCHONDRIAL"/>
    <property type="match status" value="1"/>
</dbReference>
<dbReference type="PANTHER" id="PTHR18968">
    <property type="entry name" value="THIAMINE PYROPHOSPHATE ENZYMES"/>
    <property type="match status" value="1"/>
</dbReference>
<dbReference type="SUPFAM" id="SSF52467">
    <property type="entry name" value="DHS-like NAD/FAD-binding domain"/>
    <property type="match status" value="1"/>
</dbReference>
<dbReference type="Pfam" id="PF00205">
    <property type="entry name" value="TPP_enzyme_M"/>
    <property type="match status" value="1"/>
</dbReference>
<dbReference type="Gene3D" id="3.40.50.970">
    <property type="match status" value="2"/>
</dbReference>
<keyword evidence="3 4" id="KW-0786">Thiamine pyrophosphate</keyword>
<reference evidence="8 9" key="1">
    <citation type="submission" date="2021-05" db="EMBL/GenBank/DDBJ databases">
        <title>Novel species in genus Arthrobacter.</title>
        <authorList>
            <person name="Zhang G."/>
        </authorList>
    </citation>
    <scope>NUCLEOTIDE SEQUENCE [LARGE SCALE GENOMIC DNA]</scope>
    <source>
        <strain evidence="9">zg-ZUI227</strain>
    </source>
</reference>
<evidence type="ECO:0000259" key="6">
    <source>
        <dbReference type="Pfam" id="PF02775"/>
    </source>
</evidence>
<dbReference type="InterPro" id="IPR012000">
    <property type="entry name" value="Thiamin_PyroP_enz_cen_dom"/>
</dbReference>
<dbReference type="Pfam" id="PF02775">
    <property type="entry name" value="TPP_enzyme_C"/>
    <property type="match status" value="1"/>
</dbReference>
<name>A0A975M461_9MICC</name>
<dbReference type="RefSeq" id="WP_210227796.1">
    <property type="nucleotide sequence ID" value="NZ_CP076022.1"/>
</dbReference>
<dbReference type="GO" id="GO:0009099">
    <property type="term" value="P:L-valine biosynthetic process"/>
    <property type="evidence" value="ECO:0007669"/>
    <property type="project" value="TreeGrafter"/>
</dbReference>
<feature type="domain" description="Thiamine pyrophosphate enzyme TPP-binding" evidence="6">
    <location>
        <begin position="376"/>
        <end position="523"/>
    </location>
</feature>
<dbReference type="InterPro" id="IPR029035">
    <property type="entry name" value="DHS-like_NAD/FAD-binding_dom"/>
</dbReference>
<dbReference type="Pfam" id="PF02776">
    <property type="entry name" value="TPP_enzyme_N"/>
    <property type="match status" value="1"/>
</dbReference>
<evidence type="ECO:0000313" key="8">
    <source>
        <dbReference type="EMBL" id="QWC09625.1"/>
    </source>
</evidence>
<dbReference type="PROSITE" id="PS00187">
    <property type="entry name" value="TPP_ENZYMES"/>
    <property type="match status" value="1"/>
</dbReference>
<keyword evidence="9" id="KW-1185">Reference proteome</keyword>
<comment type="similarity">
    <text evidence="2 4">Belongs to the TPP enzyme family.</text>
</comment>
<dbReference type="CDD" id="cd07035">
    <property type="entry name" value="TPP_PYR_POX_like"/>
    <property type="match status" value="1"/>
</dbReference>
<dbReference type="InterPro" id="IPR000399">
    <property type="entry name" value="TPP-bd_CS"/>
</dbReference>
<dbReference type="Proteomes" id="UP000676885">
    <property type="component" value="Chromosome"/>
</dbReference>
<dbReference type="InterPro" id="IPR012001">
    <property type="entry name" value="Thiamin_PyroP_enz_TPP-bd_dom"/>
</dbReference>
<dbReference type="GO" id="GO:0005948">
    <property type="term" value="C:acetolactate synthase complex"/>
    <property type="evidence" value="ECO:0007669"/>
    <property type="project" value="TreeGrafter"/>
</dbReference>
<evidence type="ECO:0000256" key="4">
    <source>
        <dbReference type="RuleBase" id="RU362132"/>
    </source>
</evidence>
<dbReference type="SUPFAM" id="SSF52518">
    <property type="entry name" value="Thiamin diphosphate-binding fold (THDP-binding)"/>
    <property type="match status" value="2"/>
</dbReference>
<evidence type="ECO:0000256" key="2">
    <source>
        <dbReference type="ARBA" id="ARBA00007812"/>
    </source>
</evidence>
<dbReference type="EMBL" id="CP076022">
    <property type="protein sequence ID" value="QWC09625.1"/>
    <property type="molecule type" value="Genomic_DNA"/>
</dbReference>
<dbReference type="AlphaFoldDB" id="A0A975M461"/>
<protein>
    <submittedName>
        <fullName evidence="8">Thiamine pyrophosphate-binding protein</fullName>
    </submittedName>
</protein>
<dbReference type="InterPro" id="IPR011766">
    <property type="entry name" value="TPP_enzyme_TPP-bd"/>
</dbReference>
<dbReference type="KEGG" id="ajg:KKR91_14275"/>
<dbReference type="InterPro" id="IPR045229">
    <property type="entry name" value="TPP_enz"/>
</dbReference>
<proteinExistence type="inferred from homology"/>
<evidence type="ECO:0000256" key="1">
    <source>
        <dbReference type="ARBA" id="ARBA00001964"/>
    </source>
</evidence>
<dbReference type="GO" id="GO:0050660">
    <property type="term" value="F:flavin adenine dinucleotide binding"/>
    <property type="evidence" value="ECO:0007669"/>
    <property type="project" value="TreeGrafter"/>
</dbReference>
<evidence type="ECO:0000259" key="7">
    <source>
        <dbReference type="Pfam" id="PF02776"/>
    </source>
</evidence>
<dbReference type="InterPro" id="IPR029061">
    <property type="entry name" value="THDP-binding"/>
</dbReference>
<feature type="domain" description="Thiamine pyrophosphate enzyme central" evidence="5">
    <location>
        <begin position="186"/>
        <end position="316"/>
    </location>
</feature>
<dbReference type="Gene3D" id="3.40.50.1220">
    <property type="entry name" value="TPP-binding domain"/>
    <property type="match status" value="1"/>
</dbReference>
<dbReference type="GO" id="GO:0000287">
    <property type="term" value="F:magnesium ion binding"/>
    <property type="evidence" value="ECO:0007669"/>
    <property type="project" value="InterPro"/>
</dbReference>
<dbReference type="GO" id="GO:0030976">
    <property type="term" value="F:thiamine pyrophosphate binding"/>
    <property type="evidence" value="ECO:0007669"/>
    <property type="project" value="InterPro"/>
</dbReference>
<dbReference type="GO" id="GO:0009097">
    <property type="term" value="P:isoleucine biosynthetic process"/>
    <property type="evidence" value="ECO:0007669"/>
    <property type="project" value="TreeGrafter"/>
</dbReference>
<organism evidence="8 9">
    <name type="scientific">Arthrobacter jiangjiafuii</name>
    <dbReference type="NCBI Taxonomy" id="2817475"/>
    <lineage>
        <taxon>Bacteria</taxon>
        <taxon>Bacillati</taxon>
        <taxon>Actinomycetota</taxon>
        <taxon>Actinomycetes</taxon>
        <taxon>Micrococcales</taxon>
        <taxon>Micrococcaceae</taxon>
        <taxon>Arthrobacter</taxon>
    </lineage>
</organism>
<evidence type="ECO:0000313" key="9">
    <source>
        <dbReference type="Proteomes" id="UP000676885"/>
    </source>
</evidence>
<evidence type="ECO:0000259" key="5">
    <source>
        <dbReference type="Pfam" id="PF00205"/>
    </source>
</evidence>
<feature type="domain" description="Thiamine pyrophosphate enzyme N-terminal TPP-binding" evidence="7">
    <location>
        <begin position="6"/>
        <end position="105"/>
    </location>
</feature>
<comment type="cofactor">
    <cofactor evidence="1">
        <name>thiamine diphosphate</name>
        <dbReference type="ChEBI" id="CHEBI:58937"/>
    </cofactor>
</comment>
<dbReference type="GO" id="GO:0003984">
    <property type="term" value="F:acetolactate synthase activity"/>
    <property type="evidence" value="ECO:0007669"/>
    <property type="project" value="TreeGrafter"/>
</dbReference>
<accession>A0A975M461</accession>
<gene>
    <name evidence="8" type="ORF">KKR91_14275</name>
</gene>
<sequence>MTEHPNVSDVVAEVCARHTEVVFGLMGNGNAFFTSNLTARGLPYISARHEAGTVAMADAYYRASGKVAVATVTYGAGFTNSLTALTEAAKARTPMVVVVGEAPTTGPRPWDIDQLMVARGLGVLTLSVGTGNAERLAEEAWSTARRERCPVVLSIPYDLSNEPAGPQETSAQPLPVVRTAPEPAVVEHLATLLNRAKRPLFLAGNGAVISGAGTALVELGDKLGALFATSVMARNSLDTPWDLGIAGGFARMAPLQLMRSADLVLVAGASLNAFQTRYGSLFAEDAEVIQIDELAAPTNPRVSTFVQADVRETALALTAAVSAVDGWRTEHPEVTTSAFAQDQPAEEFAADGRLNPRAVAQALDTLLPTERTIVQDGGHFCGWIPMYCEAPDPQGLMMVGTAFQSIGLGIPAAVGAAVARPDRTTVLIAGDGGALMALADLESAVRAIPSGVMVVFNDAAYGAEVHQYAARGLDDTAMQIPEVDFSALGIAMGAQGVKVRSLSDLQMLKEWLCAGAEGLFVLDVAVTQTEVADYMRESMAPILAADAARR</sequence>
<evidence type="ECO:0000256" key="3">
    <source>
        <dbReference type="ARBA" id="ARBA00023052"/>
    </source>
</evidence>
<dbReference type="CDD" id="cd00568">
    <property type="entry name" value="TPP_enzymes"/>
    <property type="match status" value="1"/>
</dbReference>